<reference evidence="1" key="1">
    <citation type="submission" date="2022-08" db="EMBL/GenBank/DDBJ databases">
        <title>Genome Sequence of Pycnoporus sanguineus.</title>
        <authorList>
            <person name="Buettner E."/>
        </authorList>
    </citation>
    <scope>NUCLEOTIDE SEQUENCE</scope>
    <source>
        <strain evidence="1">CG-C14</strain>
    </source>
</reference>
<accession>A0ACC1PWY2</accession>
<dbReference type="Proteomes" id="UP001144978">
    <property type="component" value="Unassembled WGS sequence"/>
</dbReference>
<keyword evidence="2" id="KW-1185">Reference proteome</keyword>
<sequence>MLDDRRSFSVQALLDSGCTGSSIDVDFVRRNHIPTRKLPRPIPVYNADNTLNKSGPISDYVEGIVRIGDHSERMTLAVTSLGKSDIFIGYEWLRFHNPEIDWRAQTIKFDRCPDQCGYQARMVSPDDDDEPYDPKAHLEPGESILAVDLAPRISHHIRARSTAAQQIAEEQHKQKEQRTFEQIVPPHYHDFKDVFDKESFDELPEHRPWDHAIELVPGAKLTDCKVYPLSPEEQKQLDEFLEENLRSGRIRPSKSPMASPFFFVKKG</sequence>
<comment type="caution">
    <text evidence="1">The sequence shown here is derived from an EMBL/GenBank/DDBJ whole genome shotgun (WGS) entry which is preliminary data.</text>
</comment>
<evidence type="ECO:0000313" key="1">
    <source>
        <dbReference type="EMBL" id="KAJ3002764.1"/>
    </source>
</evidence>
<dbReference type="EMBL" id="JANSHE010001422">
    <property type="protein sequence ID" value="KAJ3002764.1"/>
    <property type="molecule type" value="Genomic_DNA"/>
</dbReference>
<protein>
    <submittedName>
        <fullName evidence="1">Uncharacterized protein</fullName>
    </submittedName>
</protein>
<organism evidence="1 2">
    <name type="scientific">Trametes sanguinea</name>
    <dbReference type="NCBI Taxonomy" id="158606"/>
    <lineage>
        <taxon>Eukaryota</taxon>
        <taxon>Fungi</taxon>
        <taxon>Dikarya</taxon>
        <taxon>Basidiomycota</taxon>
        <taxon>Agaricomycotina</taxon>
        <taxon>Agaricomycetes</taxon>
        <taxon>Polyporales</taxon>
        <taxon>Polyporaceae</taxon>
        <taxon>Trametes</taxon>
    </lineage>
</organism>
<evidence type="ECO:0000313" key="2">
    <source>
        <dbReference type="Proteomes" id="UP001144978"/>
    </source>
</evidence>
<gene>
    <name evidence="1" type="ORF">NUW54_g5670</name>
</gene>
<name>A0ACC1PWY2_9APHY</name>
<proteinExistence type="predicted"/>